<keyword evidence="3 4" id="KW-0732">Signal</keyword>
<dbReference type="PANTHER" id="PTHR30632:SF0">
    <property type="entry name" value="SULFATE-BINDING PROTEIN"/>
    <property type="match status" value="1"/>
</dbReference>
<dbReference type="Pfam" id="PF13531">
    <property type="entry name" value="SBP_bac_11"/>
    <property type="match status" value="1"/>
</dbReference>
<keyword evidence="2" id="KW-0479">Metal-binding</keyword>
<dbReference type="PROSITE" id="PS51257">
    <property type="entry name" value="PROKAR_LIPOPROTEIN"/>
    <property type="match status" value="1"/>
</dbReference>
<dbReference type="EMBL" id="JAIEZQ010000002">
    <property type="protein sequence ID" value="MBY9075303.1"/>
    <property type="molecule type" value="Genomic_DNA"/>
</dbReference>
<comment type="caution">
    <text evidence="5">The sequence shown here is derived from an EMBL/GenBank/DDBJ whole genome shotgun (WGS) entry which is preliminary data.</text>
</comment>
<accession>A0ABS7RJS6</accession>
<dbReference type="NCBIfam" id="TIGR01256">
    <property type="entry name" value="modA"/>
    <property type="match status" value="1"/>
</dbReference>
<sequence length="256" mass="26285">MRPLRAGAAALAAALTLTLAGCGVGASGDDRTRLTVLAAASLTEPFDELAQEFEASHDGVDVVLGYDSSSTLAAQVVEGAPADVLATADARTMRIAEEAGATRGEPATFATNSLVVVVPAGNPADVDSFADLQRDDVTYVACAESAPCGTLARDLLDRNRVTARPRSLEVDVKAVLTKVELDEADAGLVYASDAVAAGDTVETLPVPHASEAPNSYLVAPVQQSAEPDLAAEWVELVLSDRGRQVLDDAGFGGPTP</sequence>
<evidence type="ECO:0000313" key="5">
    <source>
        <dbReference type="EMBL" id="MBY9075303.1"/>
    </source>
</evidence>
<dbReference type="RefSeq" id="WP_221025067.1">
    <property type="nucleotide sequence ID" value="NZ_JAIEZQ010000002.1"/>
</dbReference>
<dbReference type="Proteomes" id="UP000754710">
    <property type="component" value="Unassembled WGS sequence"/>
</dbReference>
<dbReference type="PANTHER" id="PTHR30632">
    <property type="entry name" value="MOLYBDATE-BINDING PERIPLASMIC PROTEIN"/>
    <property type="match status" value="1"/>
</dbReference>
<proteinExistence type="inferred from homology"/>
<evidence type="ECO:0000256" key="1">
    <source>
        <dbReference type="ARBA" id="ARBA00009175"/>
    </source>
</evidence>
<comment type="similarity">
    <text evidence="1">Belongs to the bacterial solute-binding protein ModA family.</text>
</comment>
<dbReference type="SUPFAM" id="SSF53850">
    <property type="entry name" value="Periplasmic binding protein-like II"/>
    <property type="match status" value="1"/>
</dbReference>
<dbReference type="PIRSF" id="PIRSF004846">
    <property type="entry name" value="ModA"/>
    <property type="match status" value="1"/>
</dbReference>
<protein>
    <submittedName>
        <fullName evidence="5">Molybdate ABC transporter substrate-binding protein</fullName>
    </submittedName>
</protein>
<dbReference type="InterPro" id="IPR050682">
    <property type="entry name" value="ModA/WtpA"/>
</dbReference>
<evidence type="ECO:0000256" key="4">
    <source>
        <dbReference type="SAM" id="SignalP"/>
    </source>
</evidence>
<evidence type="ECO:0000256" key="3">
    <source>
        <dbReference type="ARBA" id="ARBA00022729"/>
    </source>
</evidence>
<name>A0ABS7RJS6_9ACTN</name>
<evidence type="ECO:0000256" key="2">
    <source>
        <dbReference type="ARBA" id="ARBA00022723"/>
    </source>
</evidence>
<dbReference type="InterPro" id="IPR005950">
    <property type="entry name" value="ModA"/>
</dbReference>
<keyword evidence="6" id="KW-1185">Reference proteome</keyword>
<feature type="signal peptide" evidence="4">
    <location>
        <begin position="1"/>
        <end position="26"/>
    </location>
</feature>
<reference evidence="5 6" key="1">
    <citation type="submission" date="2021-08" db="EMBL/GenBank/DDBJ databases">
        <title>Nocardioides bacterium WL0053 sp. nov., isolated from the sediment.</title>
        <authorList>
            <person name="Wang L."/>
            <person name="Zhang D."/>
            <person name="Zhang A."/>
        </authorList>
    </citation>
    <scope>NUCLEOTIDE SEQUENCE [LARGE SCALE GENOMIC DNA]</scope>
    <source>
        <strain evidence="5 6">WL0053</strain>
    </source>
</reference>
<feature type="chain" id="PRO_5046783776" evidence="4">
    <location>
        <begin position="27"/>
        <end position="256"/>
    </location>
</feature>
<gene>
    <name evidence="5" type="primary">modA</name>
    <name evidence="5" type="ORF">K1X13_10780</name>
</gene>
<evidence type="ECO:0000313" key="6">
    <source>
        <dbReference type="Proteomes" id="UP000754710"/>
    </source>
</evidence>
<dbReference type="Gene3D" id="3.40.190.10">
    <property type="entry name" value="Periplasmic binding protein-like II"/>
    <property type="match status" value="2"/>
</dbReference>
<organism evidence="5 6">
    <name type="scientific">Nocardioides jiangsuensis</name>
    <dbReference type="NCBI Taxonomy" id="2866161"/>
    <lineage>
        <taxon>Bacteria</taxon>
        <taxon>Bacillati</taxon>
        <taxon>Actinomycetota</taxon>
        <taxon>Actinomycetes</taxon>
        <taxon>Propionibacteriales</taxon>
        <taxon>Nocardioidaceae</taxon>
        <taxon>Nocardioides</taxon>
    </lineage>
</organism>